<sequence>MLEWNQIIQEIEEDLDVDIEKLARRTLTTEYHLRKMFSTLAGITLTRYIRNRRLTLAAAELRAGMTVLDAAVKYGYGSSEAFSRSFAKFHGINPSMARTDSATLSSQPQLRFNISVKGASKMRFRIVEKKSFYLSGFSTTVNLVFEGDNQQISDFEKSLDPQRTGALLEYNDVEPTGQLGVSTELENQREEGSELEYWHAVATSEPADGYESTKVPAGTWVVFDSEGTFPDTIQQMWADAATEWFPANPYLWAPGPQLLHVEFEDGSTARAQLWIPVISQQNRQQSEKNG</sequence>
<name>A0AAV5G7M1_CORAM</name>
<evidence type="ECO:0000313" key="6">
    <source>
        <dbReference type="Proteomes" id="UP001054925"/>
    </source>
</evidence>
<keyword evidence="2" id="KW-0238">DNA-binding</keyword>
<organism evidence="5 6">
    <name type="scientific">Corynebacterium ammoniagenes</name>
    <name type="common">Brevibacterium ammoniagenes</name>
    <dbReference type="NCBI Taxonomy" id="1697"/>
    <lineage>
        <taxon>Bacteria</taxon>
        <taxon>Bacillati</taxon>
        <taxon>Actinomycetota</taxon>
        <taxon>Actinomycetes</taxon>
        <taxon>Mycobacteriales</taxon>
        <taxon>Corynebacteriaceae</taxon>
        <taxon>Corynebacterium</taxon>
    </lineage>
</organism>
<dbReference type="InterPro" id="IPR018062">
    <property type="entry name" value="HTH_AraC-typ_CS"/>
</dbReference>
<dbReference type="InterPro" id="IPR018060">
    <property type="entry name" value="HTH_AraC"/>
</dbReference>
<evidence type="ECO:0000313" key="5">
    <source>
        <dbReference type="EMBL" id="GJN43316.1"/>
    </source>
</evidence>
<dbReference type="SUPFAM" id="SSF46689">
    <property type="entry name" value="Homeodomain-like"/>
    <property type="match status" value="1"/>
</dbReference>
<dbReference type="RefSeq" id="WP_003847067.1">
    <property type="nucleotide sequence ID" value="NZ_BQKK01000004.1"/>
</dbReference>
<comment type="caution">
    <text evidence="5">The sequence shown here is derived from an EMBL/GenBank/DDBJ whole genome shotgun (WGS) entry which is preliminary data.</text>
</comment>
<dbReference type="AlphaFoldDB" id="A0AAV5G7M1"/>
<gene>
    <name evidence="5" type="ORF">CAT723_17950</name>
</gene>
<dbReference type="PANTHER" id="PTHR47504:SF5">
    <property type="entry name" value="RIGHT ORIGIN-BINDING PROTEIN"/>
    <property type="match status" value="1"/>
</dbReference>
<dbReference type="InterPro" id="IPR009057">
    <property type="entry name" value="Homeodomain-like_sf"/>
</dbReference>
<dbReference type="InterPro" id="IPR011256">
    <property type="entry name" value="Reg_factor_effector_dom_sf"/>
</dbReference>
<dbReference type="Proteomes" id="UP001054925">
    <property type="component" value="Unassembled WGS sequence"/>
</dbReference>
<dbReference type="EMBL" id="BQKK01000004">
    <property type="protein sequence ID" value="GJN43316.1"/>
    <property type="molecule type" value="Genomic_DNA"/>
</dbReference>
<feature type="domain" description="HTH araC/xylS-type" evidence="4">
    <location>
        <begin position="7"/>
        <end position="100"/>
    </location>
</feature>
<proteinExistence type="predicted"/>
<dbReference type="SMART" id="SM00342">
    <property type="entry name" value="HTH_ARAC"/>
    <property type="match status" value="1"/>
</dbReference>
<evidence type="ECO:0000256" key="2">
    <source>
        <dbReference type="ARBA" id="ARBA00023125"/>
    </source>
</evidence>
<dbReference type="InterPro" id="IPR010499">
    <property type="entry name" value="AraC_E-bd"/>
</dbReference>
<keyword evidence="3" id="KW-0804">Transcription</keyword>
<dbReference type="PANTHER" id="PTHR47504">
    <property type="entry name" value="RIGHT ORIGIN-BINDING PROTEIN"/>
    <property type="match status" value="1"/>
</dbReference>
<dbReference type="InterPro" id="IPR050959">
    <property type="entry name" value="MarA-like"/>
</dbReference>
<keyword evidence="1" id="KW-0805">Transcription regulation</keyword>
<dbReference type="SMART" id="SM00871">
    <property type="entry name" value="AraC_E_bind"/>
    <property type="match status" value="1"/>
</dbReference>
<dbReference type="SUPFAM" id="SSF55136">
    <property type="entry name" value="Probable bacterial effector-binding domain"/>
    <property type="match status" value="1"/>
</dbReference>
<reference evidence="5" key="1">
    <citation type="submission" date="2021-12" db="EMBL/GenBank/DDBJ databases">
        <title>Draft genome sequence of Corynebacterium ammoniagenes strain T-723.</title>
        <authorList>
            <person name="Matsuzawa M."/>
            <person name="Hiratani M."/>
            <person name="Abe I."/>
            <person name="Tsuji Y."/>
            <person name="Nakamura J."/>
        </authorList>
    </citation>
    <scope>NUCLEOTIDE SEQUENCE</scope>
    <source>
        <strain evidence="5">T-723</strain>
    </source>
</reference>
<dbReference type="Pfam" id="PF12833">
    <property type="entry name" value="HTH_18"/>
    <property type="match status" value="1"/>
</dbReference>
<protein>
    <submittedName>
        <fullName evidence="5">AraC family transcriptional regulator</fullName>
    </submittedName>
</protein>
<accession>A0AAV5G7M1</accession>
<evidence type="ECO:0000256" key="3">
    <source>
        <dbReference type="ARBA" id="ARBA00023163"/>
    </source>
</evidence>
<dbReference type="GO" id="GO:0043565">
    <property type="term" value="F:sequence-specific DNA binding"/>
    <property type="evidence" value="ECO:0007669"/>
    <property type="project" value="InterPro"/>
</dbReference>
<dbReference type="Pfam" id="PF14526">
    <property type="entry name" value="Cass2"/>
    <property type="match status" value="1"/>
</dbReference>
<evidence type="ECO:0000259" key="4">
    <source>
        <dbReference type="PROSITE" id="PS01124"/>
    </source>
</evidence>
<dbReference type="GO" id="GO:0003700">
    <property type="term" value="F:DNA-binding transcription factor activity"/>
    <property type="evidence" value="ECO:0007669"/>
    <property type="project" value="InterPro"/>
</dbReference>
<dbReference type="PROSITE" id="PS00041">
    <property type="entry name" value="HTH_ARAC_FAMILY_1"/>
    <property type="match status" value="1"/>
</dbReference>
<dbReference type="PROSITE" id="PS01124">
    <property type="entry name" value="HTH_ARAC_FAMILY_2"/>
    <property type="match status" value="1"/>
</dbReference>
<dbReference type="Gene3D" id="3.20.80.10">
    <property type="entry name" value="Regulatory factor, effector binding domain"/>
    <property type="match status" value="1"/>
</dbReference>
<dbReference type="InterPro" id="IPR029441">
    <property type="entry name" value="Cass2"/>
</dbReference>
<dbReference type="Gene3D" id="1.10.10.60">
    <property type="entry name" value="Homeodomain-like"/>
    <property type="match status" value="1"/>
</dbReference>
<evidence type="ECO:0000256" key="1">
    <source>
        <dbReference type="ARBA" id="ARBA00023015"/>
    </source>
</evidence>